<gene>
    <name evidence="2" type="ORF">MTBBW1_1000004</name>
</gene>
<protein>
    <submittedName>
        <fullName evidence="2">Variant surface antigen F</fullName>
    </submittedName>
</protein>
<organism evidence="2 3">
    <name type="scientific">Desulfamplus magnetovallimortis</name>
    <dbReference type="NCBI Taxonomy" id="1246637"/>
    <lineage>
        <taxon>Bacteria</taxon>
        <taxon>Pseudomonadati</taxon>
        <taxon>Thermodesulfobacteriota</taxon>
        <taxon>Desulfobacteria</taxon>
        <taxon>Desulfobacterales</taxon>
        <taxon>Desulfobacteraceae</taxon>
        <taxon>Desulfamplus</taxon>
    </lineage>
</organism>
<dbReference type="AlphaFoldDB" id="A0A1W1H4R4"/>
<sequence>MVNGDGGRSATPEHGNNLSISTVNGHGCQPATPEYGKLYPFPR</sequence>
<proteinExistence type="predicted"/>
<dbReference type="Proteomes" id="UP000191931">
    <property type="component" value="Unassembled WGS sequence"/>
</dbReference>
<dbReference type="STRING" id="1246637.MTBBW1_1000004"/>
<name>A0A1W1H4R4_9BACT</name>
<evidence type="ECO:0000313" key="3">
    <source>
        <dbReference type="Proteomes" id="UP000191931"/>
    </source>
</evidence>
<reference evidence="2 3" key="1">
    <citation type="submission" date="2017-03" db="EMBL/GenBank/DDBJ databases">
        <authorList>
            <person name="Afonso C.L."/>
            <person name="Miller P.J."/>
            <person name="Scott M.A."/>
            <person name="Spackman E."/>
            <person name="Goraichik I."/>
            <person name="Dimitrov K.M."/>
            <person name="Suarez D.L."/>
            <person name="Swayne D.E."/>
        </authorList>
    </citation>
    <scope>NUCLEOTIDE SEQUENCE [LARGE SCALE GENOMIC DNA]</scope>
    <source>
        <strain evidence="2">PRJEB14757</strain>
    </source>
</reference>
<accession>A0A1W1H4R4</accession>
<feature type="compositionally biased region" description="Polar residues" evidence="1">
    <location>
        <begin position="14"/>
        <end position="24"/>
    </location>
</feature>
<evidence type="ECO:0000256" key="1">
    <source>
        <dbReference type="SAM" id="MobiDB-lite"/>
    </source>
</evidence>
<dbReference type="EMBL" id="FWEV01000003">
    <property type="protein sequence ID" value="SLM27447.1"/>
    <property type="molecule type" value="Genomic_DNA"/>
</dbReference>
<evidence type="ECO:0000313" key="2">
    <source>
        <dbReference type="EMBL" id="SLM27447.1"/>
    </source>
</evidence>
<keyword evidence="3" id="KW-1185">Reference proteome</keyword>
<feature type="region of interest" description="Disordered" evidence="1">
    <location>
        <begin position="1"/>
        <end position="43"/>
    </location>
</feature>